<accession>A0A843US42</accession>
<keyword evidence="2" id="KW-1185">Reference proteome</keyword>
<protein>
    <submittedName>
        <fullName evidence="1">Uncharacterized protein</fullName>
    </submittedName>
</protein>
<gene>
    <name evidence="1" type="ORF">Taro_018841</name>
</gene>
<reference evidence="1" key="1">
    <citation type="submission" date="2017-07" db="EMBL/GenBank/DDBJ databases">
        <title>Taro Niue Genome Assembly and Annotation.</title>
        <authorList>
            <person name="Atibalentja N."/>
            <person name="Keating K."/>
            <person name="Fields C.J."/>
        </authorList>
    </citation>
    <scope>NUCLEOTIDE SEQUENCE</scope>
    <source>
        <strain evidence="1">Niue_2</strain>
        <tissue evidence="1">Leaf</tissue>
    </source>
</reference>
<evidence type="ECO:0000313" key="2">
    <source>
        <dbReference type="Proteomes" id="UP000652761"/>
    </source>
</evidence>
<proteinExistence type="predicted"/>
<dbReference type="EMBL" id="NMUH01000891">
    <property type="protein sequence ID" value="MQL86308.1"/>
    <property type="molecule type" value="Genomic_DNA"/>
</dbReference>
<sequence>MLLEPTQETFLEQDEEKVFQRFKKTMTEEQEGPIAVLEQSVADGNERWKLSYIFKVLTDKEVKSSRA</sequence>
<name>A0A843US42_COLES</name>
<dbReference type="Proteomes" id="UP000652761">
    <property type="component" value="Unassembled WGS sequence"/>
</dbReference>
<dbReference type="AlphaFoldDB" id="A0A843US42"/>
<evidence type="ECO:0000313" key="1">
    <source>
        <dbReference type="EMBL" id="MQL86308.1"/>
    </source>
</evidence>
<comment type="caution">
    <text evidence="1">The sequence shown here is derived from an EMBL/GenBank/DDBJ whole genome shotgun (WGS) entry which is preliminary data.</text>
</comment>
<organism evidence="1 2">
    <name type="scientific">Colocasia esculenta</name>
    <name type="common">Wild taro</name>
    <name type="synonym">Arum esculentum</name>
    <dbReference type="NCBI Taxonomy" id="4460"/>
    <lineage>
        <taxon>Eukaryota</taxon>
        <taxon>Viridiplantae</taxon>
        <taxon>Streptophyta</taxon>
        <taxon>Embryophyta</taxon>
        <taxon>Tracheophyta</taxon>
        <taxon>Spermatophyta</taxon>
        <taxon>Magnoliopsida</taxon>
        <taxon>Liliopsida</taxon>
        <taxon>Araceae</taxon>
        <taxon>Aroideae</taxon>
        <taxon>Colocasieae</taxon>
        <taxon>Colocasia</taxon>
    </lineage>
</organism>